<reference evidence="1" key="1">
    <citation type="submission" date="2017-08" db="EMBL/GenBank/DDBJ databases">
        <authorList>
            <person name="Polle J.E."/>
            <person name="Barry K."/>
            <person name="Cushman J."/>
            <person name="Schmutz J."/>
            <person name="Tran D."/>
            <person name="Hathwaick L.T."/>
            <person name="Yim W.C."/>
            <person name="Jenkins J."/>
            <person name="Mckie-Krisberg Z.M."/>
            <person name="Prochnik S."/>
            <person name="Lindquist E."/>
            <person name="Dockter R.B."/>
            <person name="Adam C."/>
            <person name="Molina H."/>
            <person name="Bunkerborg J."/>
            <person name="Jin E."/>
            <person name="Buchheim M."/>
            <person name="Magnuson J."/>
        </authorList>
    </citation>
    <scope>NUCLEOTIDE SEQUENCE</scope>
    <source>
        <strain evidence="1">CCAP 19/18</strain>
    </source>
</reference>
<dbReference type="EMBL" id="MU069980">
    <property type="protein sequence ID" value="KAF5831060.1"/>
    <property type="molecule type" value="Genomic_DNA"/>
</dbReference>
<proteinExistence type="predicted"/>
<sequence length="73" mass="8613">MDGHRRKSMQEFQVQPGDFDKIFEVHVEIDGIMSQEQADRLERRTIAAYDAIRKGYNKMKGPPRRQGYMIGRK</sequence>
<keyword evidence="2" id="KW-1185">Reference proteome</keyword>
<accession>A0ABQ7G8X7</accession>
<organism evidence="1 2">
    <name type="scientific">Dunaliella salina</name>
    <name type="common">Green alga</name>
    <name type="synonym">Protococcus salinus</name>
    <dbReference type="NCBI Taxonomy" id="3046"/>
    <lineage>
        <taxon>Eukaryota</taxon>
        <taxon>Viridiplantae</taxon>
        <taxon>Chlorophyta</taxon>
        <taxon>core chlorophytes</taxon>
        <taxon>Chlorophyceae</taxon>
        <taxon>CS clade</taxon>
        <taxon>Chlamydomonadales</taxon>
        <taxon>Dunaliellaceae</taxon>
        <taxon>Dunaliella</taxon>
    </lineage>
</organism>
<dbReference type="Proteomes" id="UP000815325">
    <property type="component" value="Unassembled WGS sequence"/>
</dbReference>
<name>A0ABQ7G8X7_DUNSA</name>
<comment type="caution">
    <text evidence="1">The sequence shown here is derived from an EMBL/GenBank/DDBJ whole genome shotgun (WGS) entry which is preliminary data.</text>
</comment>
<evidence type="ECO:0000313" key="2">
    <source>
        <dbReference type="Proteomes" id="UP000815325"/>
    </source>
</evidence>
<protein>
    <submittedName>
        <fullName evidence="1">Uncharacterized protein</fullName>
    </submittedName>
</protein>
<evidence type="ECO:0000313" key="1">
    <source>
        <dbReference type="EMBL" id="KAF5831060.1"/>
    </source>
</evidence>
<gene>
    <name evidence="1" type="ORF">DUNSADRAFT_13647</name>
</gene>